<feature type="non-terminal residue" evidence="2">
    <location>
        <position position="1"/>
    </location>
</feature>
<gene>
    <name evidence="2" type="ORF">RhiirC2_795535</name>
</gene>
<protein>
    <submittedName>
        <fullName evidence="2">Uncharacterized protein</fullName>
    </submittedName>
</protein>
<accession>A0A2N1MBG6</accession>
<reference evidence="2 3" key="2">
    <citation type="submission" date="2017-10" db="EMBL/GenBank/DDBJ databases">
        <title>Extensive intraspecific genome diversity in a model arbuscular mycorrhizal fungus.</title>
        <authorList>
            <person name="Chen E.C.H."/>
            <person name="Morin E."/>
            <person name="Baudet D."/>
            <person name="Noel J."/>
            <person name="Ndikumana S."/>
            <person name="Charron P."/>
            <person name="St-Onge C."/>
            <person name="Giorgi J."/>
            <person name="Grigoriev I.V."/>
            <person name="Roux C."/>
            <person name="Martin F.M."/>
            <person name="Corradi N."/>
        </authorList>
    </citation>
    <scope>NUCLEOTIDE SEQUENCE [LARGE SCALE GENOMIC DNA]</scope>
    <source>
        <strain evidence="2 3">C2</strain>
    </source>
</reference>
<evidence type="ECO:0000313" key="3">
    <source>
        <dbReference type="Proteomes" id="UP000233469"/>
    </source>
</evidence>
<organism evidence="2 3">
    <name type="scientific">Rhizophagus irregularis</name>
    <dbReference type="NCBI Taxonomy" id="588596"/>
    <lineage>
        <taxon>Eukaryota</taxon>
        <taxon>Fungi</taxon>
        <taxon>Fungi incertae sedis</taxon>
        <taxon>Mucoromycota</taxon>
        <taxon>Glomeromycotina</taxon>
        <taxon>Glomeromycetes</taxon>
        <taxon>Glomerales</taxon>
        <taxon>Glomeraceae</taxon>
        <taxon>Rhizophagus</taxon>
    </lineage>
</organism>
<dbReference type="Proteomes" id="UP000233469">
    <property type="component" value="Unassembled WGS sequence"/>
</dbReference>
<sequence length="95" mass="11176">PSKDSGEDDDQNIDFDDSDEEEDDDYEEINFTSPEFDNDKTKLLPNLNDDVCTWVMLWILQYQQRYKLPNVAINSLFKFLNLLLSVLDKSRLKPV</sequence>
<feature type="region of interest" description="Disordered" evidence="1">
    <location>
        <begin position="1"/>
        <end position="26"/>
    </location>
</feature>
<comment type="caution">
    <text evidence="2">The sequence shown here is derived from an EMBL/GenBank/DDBJ whole genome shotgun (WGS) entry which is preliminary data.</text>
</comment>
<name>A0A2N1MBG6_9GLOM</name>
<dbReference type="AlphaFoldDB" id="A0A2N1MBG6"/>
<proteinExistence type="predicted"/>
<reference evidence="2 3" key="1">
    <citation type="submission" date="2016-04" db="EMBL/GenBank/DDBJ databases">
        <title>Genome analyses suggest a sexual origin of heterokaryosis in a supposedly ancient asexual fungus.</title>
        <authorList>
            <person name="Ropars J."/>
            <person name="Sedzielewska K."/>
            <person name="Noel J."/>
            <person name="Charron P."/>
            <person name="Farinelli L."/>
            <person name="Marton T."/>
            <person name="Kruger M."/>
            <person name="Pelin A."/>
            <person name="Brachmann A."/>
            <person name="Corradi N."/>
        </authorList>
    </citation>
    <scope>NUCLEOTIDE SEQUENCE [LARGE SCALE GENOMIC DNA]</scope>
    <source>
        <strain evidence="2 3">C2</strain>
    </source>
</reference>
<evidence type="ECO:0000313" key="2">
    <source>
        <dbReference type="EMBL" id="PKK58948.1"/>
    </source>
</evidence>
<dbReference type="EMBL" id="LLXL01003296">
    <property type="protein sequence ID" value="PKK58948.1"/>
    <property type="molecule type" value="Genomic_DNA"/>
</dbReference>
<evidence type="ECO:0000256" key="1">
    <source>
        <dbReference type="SAM" id="MobiDB-lite"/>
    </source>
</evidence>